<organism evidence="13 14">
    <name type="scientific">Kuraishia capsulata CBS 1993</name>
    <dbReference type="NCBI Taxonomy" id="1382522"/>
    <lineage>
        <taxon>Eukaryota</taxon>
        <taxon>Fungi</taxon>
        <taxon>Dikarya</taxon>
        <taxon>Ascomycota</taxon>
        <taxon>Saccharomycotina</taxon>
        <taxon>Pichiomycetes</taxon>
        <taxon>Pichiales</taxon>
        <taxon>Pichiaceae</taxon>
        <taxon>Kuraishia</taxon>
    </lineage>
</organism>
<dbReference type="InterPro" id="IPR029000">
    <property type="entry name" value="Cyclophilin-like_dom_sf"/>
</dbReference>
<name>W6MTF4_9ASCO</name>
<evidence type="ECO:0000313" key="13">
    <source>
        <dbReference type="EMBL" id="CDK25020.1"/>
    </source>
</evidence>
<evidence type="ECO:0000256" key="9">
    <source>
        <dbReference type="ARBA" id="ARBA00023110"/>
    </source>
</evidence>
<keyword evidence="7" id="KW-0677">Repeat</keyword>
<dbReference type="GeneID" id="34518423"/>
<protein>
    <recommendedName>
        <fullName evidence="5">peptidylprolyl isomerase</fullName>
        <ecNumber evidence="5">5.2.1.8</ecNumber>
    </recommendedName>
</protein>
<feature type="domain" description="PPIase cyclophilin-type" evidence="12">
    <location>
        <begin position="9"/>
        <end position="172"/>
    </location>
</feature>
<comment type="similarity">
    <text evidence="4">Belongs to the cyclophilin-type PPIase family. PPIase D subfamily.</text>
</comment>
<dbReference type="SMART" id="SM00028">
    <property type="entry name" value="TPR"/>
    <property type="match status" value="3"/>
</dbReference>
<keyword evidence="14" id="KW-1185">Reference proteome</keyword>
<evidence type="ECO:0000256" key="3">
    <source>
        <dbReference type="ARBA" id="ARBA00004496"/>
    </source>
</evidence>
<dbReference type="InterPro" id="IPR002130">
    <property type="entry name" value="Cyclophilin-type_PPIase_dom"/>
</dbReference>
<evidence type="ECO:0000256" key="10">
    <source>
        <dbReference type="ARBA" id="ARBA00023235"/>
    </source>
</evidence>
<dbReference type="FunFam" id="2.40.100.10:FF:000009">
    <property type="entry name" value="Peptidyl-prolyl cis-trans isomerase D"/>
    <property type="match status" value="1"/>
</dbReference>
<dbReference type="AlphaFoldDB" id="W6MTF4"/>
<proteinExistence type="inferred from homology"/>
<dbReference type="GO" id="GO:0005737">
    <property type="term" value="C:cytoplasm"/>
    <property type="evidence" value="ECO:0007669"/>
    <property type="project" value="UniProtKB-SubCell"/>
</dbReference>
<dbReference type="SUPFAM" id="SSF50891">
    <property type="entry name" value="Cyclophilin-like"/>
    <property type="match status" value="1"/>
</dbReference>
<evidence type="ECO:0000256" key="6">
    <source>
        <dbReference type="ARBA" id="ARBA00022490"/>
    </source>
</evidence>
<evidence type="ECO:0000256" key="2">
    <source>
        <dbReference type="ARBA" id="ARBA00002388"/>
    </source>
</evidence>
<keyword evidence="8 11" id="KW-0802">TPR repeat</keyword>
<feature type="repeat" description="TPR" evidence="11">
    <location>
        <begin position="300"/>
        <end position="333"/>
    </location>
</feature>
<keyword evidence="9" id="KW-0697">Rotamase</keyword>
<evidence type="ECO:0000256" key="1">
    <source>
        <dbReference type="ARBA" id="ARBA00000971"/>
    </source>
</evidence>
<dbReference type="GO" id="GO:0051082">
    <property type="term" value="F:unfolded protein binding"/>
    <property type="evidence" value="ECO:0007669"/>
    <property type="project" value="EnsemblFungi"/>
</dbReference>
<dbReference type="PANTHER" id="PTHR11071">
    <property type="entry name" value="PEPTIDYL-PROLYL CIS-TRANS ISOMERASE"/>
    <property type="match status" value="1"/>
</dbReference>
<dbReference type="STRING" id="1382522.W6MTF4"/>
<evidence type="ECO:0000256" key="5">
    <source>
        <dbReference type="ARBA" id="ARBA00013194"/>
    </source>
</evidence>
<dbReference type="EMBL" id="HG793125">
    <property type="protein sequence ID" value="CDK25020.1"/>
    <property type="molecule type" value="Genomic_DNA"/>
</dbReference>
<dbReference type="Gene3D" id="1.25.40.10">
    <property type="entry name" value="Tetratricopeptide repeat domain"/>
    <property type="match status" value="1"/>
</dbReference>
<dbReference type="GO" id="GO:0042026">
    <property type="term" value="P:protein refolding"/>
    <property type="evidence" value="ECO:0007669"/>
    <property type="project" value="EnsemblFungi"/>
</dbReference>
<dbReference type="SUPFAM" id="SSF48452">
    <property type="entry name" value="TPR-like"/>
    <property type="match status" value="1"/>
</dbReference>
<dbReference type="Pfam" id="PF00160">
    <property type="entry name" value="Pro_isomerase"/>
    <property type="match status" value="1"/>
</dbReference>
<dbReference type="GO" id="GO:0043022">
    <property type="term" value="F:ribosome binding"/>
    <property type="evidence" value="ECO:0007669"/>
    <property type="project" value="EnsemblFungi"/>
</dbReference>
<dbReference type="InterPro" id="IPR011990">
    <property type="entry name" value="TPR-like_helical_dom_sf"/>
</dbReference>
<dbReference type="OrthoDB" id="193499at2759"/>
<dbReference type="PROSITE" id="PS50072">
    <property type="entry name" value="CSA_PPIASE_2"/>
    <property type="match status" value="1"/>
</dbReference>
<dbReference type="FunFam" id="1.25.40.10:FF:000029">
    <property type="entry name" value="peptidyl-prolyl cis-trans isomerase D"/>
    <property type="match status" value="1"/>
</dbReference>
<comment type="subcellular location">
    <subcellularLocation>
        <location evidence="3">Cytoplasm</location>
    </subcellularLocation>
</comment>
<dbReference type="GO" id="GO:0016018">
    <property type="term" value="F:cyclosporin A binding"/>
    <property type="evidence" value="ECO:0007669"/>
    <property type="project" value="TreeGrafter"/>
</dbReference>
<comment type="catalytic activity">
    <reaction evidence="1">
        <text>[protein]-peptidylproline (omega=180) = [protein]-peptidylproline (omega=0)</text>
        <dbReference type="Rhea" id="RHEA:16237"/>
        <dbReference type="Rhea" id="RHEA-COMP:10747"/>
        <dbReference type="Rhea" id="RHEA-COMP:10748"/>
        <dbReference type="ChEBI" id="CHEBI:83833"/>
        <dbReference type="ChEBI" id="CHEBI:83834"/>
        <dbReference type="EC" id="5.2.1.8"/>
    </reaction>
</comment>
<dbReference type="Proteomes" id="UP000019384">
    <property type="component" value="Unassembled WGS sequence"/>
</dbReference>
<dbReference type="PANTHER" id="PTHR11071:SF561">
    <property type="entry name" value="PEPTIDYL-PROLYL CIS-TRANS ISOMERASE D-RELATED"/>
    <property type="match status" value="1"/>
</dbReference>
<dbReference type="InterPro" id="IPR019734">
    <property type="entry name" value="TPR_rpt"/>
</dbReference>
<evidence type="ECO:0000256" key="8">
    <source>
        <dbReference type="ARBA" id="ARBA00022803"/>
    </source>
</evidence>
<evidence type="ECO:0000313" key="14">
    <source>
        <dbReference type="Proteomes" id="UP000019384"/>
    </source>
</evidence>
<dbReference type="HOGENOM" id="CLU_012062_37_0_1"/>
<dbReference type="Gene3D" id="2.40.100.10">
    <property type="entry name" value="Cyclophilin-like"/>
    <property type="match status" value="1"/>
</dbReference>
<reference evidence="13" key="2">
    <citation type="submission" date="2014-02" db="EMBL/GenBank/DDBJ databases">
        <title>Complete DNA sequence of /Kuraishia capsulata/ illustrates novel genomic features among budding yeasts (/Saccharomycotina/).</title>
        <authorList>
            <person name="Morales L."/>
            <person name="Noel B."/>
            <person name="Porcel B."/>
            <person name="Marcet-Houben M."/>
            <person name="Hullo M-F."/>
            <person name="Sacerdot C."/>
            <person name="Tekaia F."/>
            <person name="Leh-Louis V."/>
            <person name="Despons L."/>
            <person name="Khanna V."/>
            <person name="Aury J-M."/>
            <person name="Barbe V."/>
            <person name="Couloux A."/>
            <person name="Labadie K."/>
            <person name="Pelletier E."/>
            <person name="Souciet J-L."/>
            <person name="Boekhout T."/>
            <person name="Gabaldon T."/>
            <person name="Wincker P."/>
            <person name="Dujon B."/>
        </authorList>
    </citation>
    <scope>NUCLEOTIDE SEQUENCE</scope>
    <source>
        <strain evidence="13">CBS 1993</strain>
    </source>
</reference>
<sequence>MSEVRPRVFFDVSIGGEPTRRIVFELFADVVPKTAENFRALCTGEKGVGQSGKPLHYKGSIFHRVIESFMCQGGDFTLGDGRGGESIYGEKFEDENFQLKHDKPFLLSMANAGPNTNGSQFFITTVSTPHLDGKHVVFGQVIAGKSVVRAIEKTEKANDKPVKDVVIVDCGALAADAPLSVDDGTGDLYADSIDDEPTIDLTKPETVINAVSAIKDLATSFFKKGDLEVSYQKYRKARSYLEDYFPEDLSEEDTAKVNQLKTAVFLNIALVAMKLGKAKETVDAATEALESEAIDDKGRAKALFRRGVGHLKAHNEDEAIVDLEAALKLSPGDPAIKKNIEAAQKSLKESKAKEKAAYAKFFA</sequence>
<dbReference type="PROSITE" id="PS00170">
    <property type="entry name" value="CSA_PPIASE_1"/>
    <property type="match status" value="1"/>
</dbReference>
<dbReference type="GO" id="GO:0003755">
    <property type="term" value="F:peptidyl-prolyl cis-trans isomerase activity"/>
    <property type="evidence" value="ECO:0007669"/>
    <property type="project" value="UniProtKB-KW"/>
</dbReference>
<dbReference type="PRINTS" id="PR00153">
    <property type="entry name" value="CSAPPISMRASE"/>
</dbReference>
<dbReference type="EC" id="5.2.1.8" evidence="5"/>
<dbReference type="RefSeq" id="XP_022457035.1">
    <property type="nucleotide sequence ID" value="XM_022605581.1"/>
</dbReference>
<keyword evidence="6" id="KW-0963">Cytoplasm</keyword>
<gene>
    <name evidence="13" type="ORF">KUCA_T00000987001</name>
</gene>
<comment type="function">
    <text evidence="2">PPIases accelerate the folding of proteins. It catalyzes the cis-trans isomerization of proline imidic peptide bonds in oligopeptides.</text>
</comment>
<evidence type="ECO:0000259" key="12">
    <source>
        <dbReference type="PROSITE" id="PS50072"/>
    </source>
</evidence>
<dbReference type="PROSITE" id="PS50005">
    <property type="entry name" value="TPR"/>
    <property type="match status" value="1"/>
</dbReference>
<reference evidence="13" key="1">
    <citation type="submission" date="2013-12" db="EMBL/GenBank/DDBJ databases">
        <authorList>
            <person name="Genoscope - CEA"/>
        </authorList>
    </citation>
    <scope>NUCLEOTIDE SEQUENCE</scope>
    <source>
        <strain evidence="13">CBS 1993</strain>
    </source>
</reference>
<accession>W6MTF4</accession>
<dbReference type="InterPro" id="IPR020892">
    <property type="entry name" value="Cyclophilin-type_PPIase_CS"/>
</dbReference>
<evidence type="ECO:0000256" key="11">
    <source>
        <dbReference type="PROSITE-ProRule" id="PRU00339"/>
    </source>
</evidence>
<evidence type="ECO:0000256" key="4">
    <source>
        <dbReference type="ARBA" id="ARBA00010898"/>
    </source>
</evidence>
<dbReference type="CDD" id="cd01926">
    <property type="entry name" value="cyclophilin_ABH_like"/>
    <property type="match status" value="1"/>
</dbReference>
<evidence type="ECO:0000256" key="7">
    <source>
        <dbReference type="ARBA" id="ARBA00022737"/>
    </source>
</evidence>
<keyword evidence="10" id="KW-0413">Isomerase</keyword>